<protein>
    <submittedName>
        <fullName evidence="1">Phage tail tape measure protein</fullName>
    </submittedName>
</protein>
<reference evidence="1 2" key="1">
    <citation type="submission" date="2024-07" db="EMBL/GenBank/DDBJ databases">
        <authorList>
            <person name="Kang M."/>
        </authorList>
    </citation>
    <scope>NUCLEOTIDE SEQUENCE [LARGE SCALE GENOMIC DNA]</scope>
    <source>
        <strain evidence="1 2">DFM31</strain>
    </source>
</reference>
<name>A0ABV3L4Z3_9RHOB</name>
<evidence type="ECO:0000313" key="1">
    <source>
        <dbReference type="EMBL" id="MEV8465448.1"/>
    </source>
</evidence>
<proteinExistence type="predicted"/>
<comment type="caution">
    <text evidence="1">The sequence shown here is derived from an EMBL/GenBank/DDBJ whole genome shotgun (WGS) entry which is preliminary data.</text>
</comment>
<organism evidence="1 2">
    <name type="scientific">Meridianimarinicoccus marinus</name>
    <dbReference type="NCBI Taxonomy" id="3231483"/>
    <lineage>
        <taxon>Bacteria</taxon>
        <taxon>Pseudomonadati</taxon>
        <taxon>Pseudomonadota</taxon>
        <taxon>Alphaproteobacteria</taxon>
        <taxon>Rhodobacterales</taxon>
        <taxon>Paracoccaceae</taxon>
        <taxon>Meridianimarinicoccus</taxon>
    </lineage>
</organism>
<evidence type="ECO:0000313" key="2">
    <source>
        <dbReference type="Proteomes" id="UP001553161"/>
    </source>
</evidence>
<gene>
    <name evidence="1" type="ORF">AB0T83_01450</name>
</gene>
<sequence>MDSLEVEDFNRQVDALEDSLAGAQSVASVFTGELQQIRTTMADTGREVRNLSGGISRGLRGAFDGLVFDGMKLSDAMKKVGESMLSATYSSAISPVTKHFGKIAGAGIESVISSALPFAKGGAFSQGRVTPFARGGVVSGPVSFPMRGGTGLMGEAGPEAIMPLTRGADGSLGVKAEGGAARPVNVVINVSTPDVAGFQRSRTQIAAQMGRALGAGQRNR</sequence>
<accession>A0ABV3L4Z3</accession>
<dbReference type="EMBL" id="JBFBVU010000001">
    <property type="protein sequence ID" value="MEV8465448.1"/>
    <property type="molecule type" value="Genomic_DNA"/>
</dbReference>
<keyword evidence="2" id="KW-1185">Reference proteome</keyword>
<dbReference type="RefSeq" id="WP_366190926.1">
    <property type="nucleotide sequence ID" value="NZ_JBFBVU010000001.1"/>
</dbReference>
<dbReference type="Proteomes" id="UP001553161">
    <property type="component" value="Unassembled WGS sequence"/>
</dbReference>